<dbReference type="PRINTS" id="PR02045">
    <property type="entry name" value="F138DOMAIN"/>
</dbReference>
<evidence type="ECO:0000313" key="2">
    <source>
        <dbReference type="Proteomes" id="UP000694414"/>
    </source>
</evidence>
<dbReference type="GeneTree" id="ENSGT00960000189641"/>
<name>A0A8C8YJ81_PROSS</name>
<sequence>LELQDELFFVKPCPPPRVCSPPGLTLLPRLECCGVSLAHSNLKLLGSSNPPASASRVAGTTGMRHHARLIFSVYIFSCPYNFFLILVEMGSCSCSG</sequence>
<dbReference type="AlphaFoldDB" id="A0A8C8YJ81"/>
<dbReference type="Ensembl" id="ENSPSMT00000004005.1">
    <property type="protein sequence ID" value="ENSPSMP00000003296.1"/>
    <property type="gene ID" value="ENSPSMG00000002699.1"/>
</dbReference>
<proteinExistence type="predicted"/>
<evidence type="ECO:0000313" key="1">
    <source>
        <dbReference type="Ensembl" id="ENSPSMP00000003296.1"/>
    </source>
</evidence>
<dbReference type="PANTHER" id="PTHR12138:SF133">
    <property type="entry name" value="SECRETED PROTEIN"/>
    <property type="match status" value="1"/>
</dbReference>
<protein>
    <submittedName>
        <fullName evidence="1">Uncharacterized protein</fullName>
    </submittedName>
</protein>
<dbReference type="PANTHER" id="PTHR12138">
    <property type="entry name" value="PRIMATE-EXPANDED PROTEIN FAMILY"/>
    <property type="match status" value="1"/>
</dbReference>
<keyword evidence="2" id="KW-1185">Reference proteome</keyword>
<organism evidence="1 2">
    <name type="scientific">Prolemur simus</name>
    <name type="common">Greater bamboo lemur</name>
    <name type="synonym">Hapalemur simus</name>
    <dbReference type="NCBI Taxonomy" id="1328070"/>
    <lineage>
        <taxon>Eukaryota</taxon>
        <taxon>Metazoa</taxon>
        <taxon>Chordata</taxon>
        <taxon>Craniata</taxon>
        <taxon>Vertebrata</taxon>
        <taxon>Euteleostomi</taxon>
        <taxon>Mammalia</taxon>
        <taxon>Eutheria</taxon>
        <taxon>Euarchontoglires</taxon>
        <taxon>Primates</taxon>
        <taxon>Strepsirrhini</taxon>
        <taxon>Lemuriformes</taxon>
        <taxon>Lemuridae</taxon>
        <taxon>Prolemur</taxon>
    </lineage>
</organism>
<reference evidence="1" key="2">
    <citation type="submission" date="2025-09" db="UniProtKB">
        <authorList>
            <consortium name="Ensembl"/>
        </authorList>
    </citation>
    <scope>IDENTIFICATION</scope>
</reference>
<dbReference type="Proteomes" id="UP000694414">
    <property type="component" value="Unplaced"/>
</dbReference>
<reference evidence="1" key="1">
    <citation type="submission" date="2025-08" db="UniProtKB">
        <authorList>
            <consortium name="Ensembl"/>
        </authorList>
    </citation>
    <scope>IDENTIFICATION</scope>
</reference>
<accession>A0A8C8YJ81</accession>